<dbReference type="EMBL" id="JAPWDV010000002">
    <property type="protein sequence ID" value="KAJ6218744.1"/>
    <property type="molecule type" value="Genomic_DNA"/>
</dbReference>
<dbReference type="AlphaFoldDB" id="A0A9Q0M4I6"/>
<sequence length="263" mass="29784">MIQRSTLVTLLALCGIFVSVSPVISSNWNEVGREIGRTCGGTNQFTIVDYCDRRKSFISLEDNSNGKEACCSIFEDLTCYWDMSMYYCPSIYSEVNRKLIGLARSISNTTCNNITWESWQDECEGNTDDSDALLGEAITDQCYELASKCYKNKRVTPDHGPMNAIDCCQVYPTFQCFKQAFLTDTCQNTATGGYGVKVVTSWMARYRIMFIPLCVDSYNIREQDIETQCKRSGSLPLAQANQFVIGTFLLIPTWWWLRSIHSG</sequence>
<keyword evidence="1" id="KW-0732">Signal</keyword>
<gene>
    <name evidence="2" type="ORF">RDWZM_004556</name>
</gene>
<dbReference type="Proteomes" id="UP001142055">
    <property type="component" value="Chromosome 2"/>
</dbReference>
<accession>A0A9Q0M4I6</accession>
<evidence type="ECO:0000313" key="3">
    <source>
        <dbReference type="Proteomes" id="UP001142055"/>
    </source>
</evidence>
<feature type="chain" id="PRO_5040320429" evidence="1">
    <location>
        <begin position="26"/>
        <end position="263"/>
    </location>
</feature>
<evidence type="ECO:0000313" key="2">
    <source>
        <dbReference type="EMBL" id="KAJ6218744.1"/>
    </source>
</evidence>
<keyword evidence="3" id="KW-1185">Reference proteome</keyword>
<organism evidence="2 3">
    <name type="scientific">Blomia tropicalis</name>
    <name type="common">Mite</name>
    <dbReference type="NCBI Taxonomy" id="40697"/>
    <lineage>
        <taxon>Eukaryota</taxon>
        <taxon>Metazoa</taxon>
        <taxon>Ecdysozoa</taxon>
        <taxon>Arthropoda</taxon>
        <taxon>Chelicerata</taxon>
        <taxon>Arachnida</taxon>
        <taxon>Acari</taxon>
        <taxon>Acariformes</taxon>
        <taxon>Sarcoptiformes</taxon>
        <taxon>Astigmata</taxon>
        <taxon>Glycyphagoidea</taxon>
        <taxon>Echimyopodidae</taxon>
        <taxon>Blomia</taxon>
    </lineage>
</organism>
<feature type="signal peptide" evidence="1">
    <location>
        <begin position="1"/>
        <end position="25"/>
    </location>
</feature>
<comment type="caution">
    <text evidence="2">The sequence shown here is derived from an EMBL/GenBank/DDBJ whole genome shotgun (WGS) entry which is preliminary data.</text>
</comment>
<reference evidence="2" key="1">
    <citation type="submission" date="2022-12" db="EMBL/GenBank/DDBJ databases">
        <title>Genome assemblies of Blomia tropicalis.</title>
        <authorList>
            <person name="Cui Y."/>
        </authorList>
    </citation>
    <scope>NUCLEOTIDE SEQUENCE</scope>
    <source>
        <tissue evidence="2">Adult mites</tissue>
    </source>
</reference>
<proteinExistence type="predicted"/>
<protein>
    <submittedName>
        <fullName evidence="2">Uncharacterized protein</fullName>
    </submittedName>
</protein>
<evidence type="ECO:0000256" key="1">
    <source>
        <dbReference type="SAM" id="SignalP"/>
    </source>
</evidence>
<name>A0A9Q0M4I6_BLOTA</name>